<organism evidence="4 5">
    <name type="scientific">Hibiscus syriacus</name>
    <name type="common">Rose of Sharon</name>
    <dbReference type="NCBI Taxonomy" id="106335"/>
    <lineage>
        <taxon>Eukaryota</taxon>
        <taxon>Viridiplantae</taxon>
        <taxon>Streptophyta</taxon>
        <taxon>Embryophyta</taxon>
        <taxon>Tracheophyta</taxon>
        <taxon>Spermatophyta</taxon>
        <taxon>Magnoliopsida</taxon>
        <taxon>eudicotyledons</taxon>
        <taxon>Gunneridae</taxon>
        <taxon>Pentapetalae</taxon>
        <taxon>rosids</taxon>
        <taxon>malvids</taxon>
        <taxon>Malvales</taxon>
        <taxon>Malvaceae</taxon>
        <taxon>Malvoideae</taxon>
        <taxon>Hibiscus</taxon>
    </lineage>
</organism>
<dbReference type="NCBIfam" id="TIGR00756">
    <property type="entry name" value="PPR"/>
    <property type="match status" value="4"/>
</dbReference>
<dbReference type="EMBL" id="VEPZ02000959">
    <property type="protein sequence ID" value="KAE8707803.1"/>
    <property type="molecule type" value="Genomic_DNA"/>
</dbReference>
<dbReference type="InterPro" id="IPR011990">
    <property type="entry name" value="TPR-like_helical_dom_sf"/>
</dbReference>
<protein>
    <submittedName>
        <fullName evidence="4">T27c4.14 protein isoform 1</fullName>
    </submittedName>
</protein>
<dbReference type="Pfam" id="PF01535">
    <property type="entry name" value="PPR"/>
    <property type="match status" value="2"/>
</dbReference>
<dbReference type="SUPFAM" id="SSF48452">
    <property type="entry name" value="TPR-like"/>
    <property type="match status" value="1"/>
</dbReference>
<comment type="similarity">
    <text evidence="1">Belongs to the PPR family. P subfamily.</text>
</comment>
<evidence type="ECO:0000256" key="1">
    <source>
        <dbReference type="ARBA" id="ARBA00007626"/>
    </source>
</evidence>
<evidence type="ECO:0000313" key="5">
    <source>
        <dbReference type="Proteomes" id="UP000436088"/>
    </source>
</evidence>
<proteinExistence type="inferred from homology"/>
<dbReference type="InterPro" id="IPR002885">
    <property type="entry name" value="PPR_rpt"/>
</dbReference>
<keyword evidence="2" id="KW-0677">Repeat</keyword>
<evidence type="ECO:0000256" key="2">
    <source>
        <dbReference type="ARBA" id="ARBA00022737"/>
    </source>
</evidence>
<dbReference type="InterPro" id="IPR050872">
    <property type="entry name" value="PPR_P_subfamily"/>
</dbReference>
<feature type="repeat" description="PPR" evidence="3">
    <location>
        <begin position="208"/>
        <end position="242"/>
    </location>
</feature>
<sequence length="488" mass="54836">MGYTITLHNSPVEICYFHGVHRRIHSCLPPKVDNGSEREAISLVCRGLQGSACIDTDEFDEDECLSSQDSKASAKRKFKEQINSEKLLNPSTSALDGSFVRNDKETNNDILQNLCSNGKLNDASRLIEIMAHQNQIPHFPSCINLIRGFVKVNELDKANKVLQIMIMSGGIPDNITYNMMVRGLCKKGRIRSANDLLEDMSLSGCPPDVITYNTIIRCMFDNGFFDQAVGFWKDQLRKGCPPYLITYIILIELVCKHCGTARAMEVLHDMAIEGCYTNIVTYNSLVNLTCKLGKYDDAALVIYNIISYGLEPNAVTYNTMIHYEVDEILAIMKETSHPPTVVTYNMLINGLCKYGPLDRAISIFDQIVSRNCSPDIVTYNTLLGALSKEGMNRLNQVEGAIGILKVMAGWEHRVGTSSYKMVVLQLCKVDNLDLAIQVLEMMVSTRSKQEEYATIIRGVVNAGMKQKANKLHQKMKEWEVFRGRKPWS</sequence>
<comment type="caution">
    <text evidence="4">The sequence shown here is derived from an EMBL/GenBank/DDBJ whole genome shotgun (WGS) entry which is preliminary data.</text>
</comment>
<evidence type="ECO:0000313" key="4">
    <source>
        <dbReference type="EMBL" id="KAE8707803.1"/>
    </source>
</evidence>
<gene>
    <name evidence="4" type="ORF">F3Y22_tig00110374pilonHSYRG00091</name>
</gene>
<dbReference type="PANTHER" id="PTHR46128:SF211">
    <property type="entry name" value="PENTACOTRIPEPTIDE-REPEAT REGION OF PRORP DOMAIN-CONTAINING PROTEIN"/>
    <property type="match status" value="1"/>
</dbReference>
<dbReference type="AlphaFoldDB" id="A0A6A3AVK3"/>
<evidence type="ECO:0000256" key="3">
    <source>
        <dbReference type="PROSITE-ProRule" id="PRU00708"/>
    </source>
</evidence>
<dbReference type="Pfam" id="PF13041">
    <property type="entry name" value="PPR_2"/>
    <property type="match status" value="3"/>
</dbReference>
<feature type="repeat" description="PPR" evidence="3">
    <location>
        <begin position="340"/>
        <end position="374"/>
    </location>
</feature>
<dbReference type="PROSITE" id="PS51375">
    <property type="entry name" value="PPR"/>
    <property type="match status" value="4"/>
</dbReference>
<name>A0A6A3AVK3_HIBSY</name>
<reference evidence="4" key="1">
    <citation type="submission" date="2019-09" db="EMBL/GenBank/DDBJ databases">
        <title>Draft genome information of white flower Hibiscus syriacus.</title>
        <authorList>
            <person name="Kim Y.-M."/>
        </authorList>
    </citation>
    <scope>NUCLEOTIDE SEQUENCE [LARGE SCALE GENOMIC DNA]</scope>
    <source>
        <strain evidence="4">YM2019G1</strain>
    </source>
</reference>
<feature type="repeat" description="PPR" evidence="3">
    <location>
        <begin position="173"/>
        <end position="207"/>
    </location>
</feature>
<dbReference type="Proteomes" id="UP000436088">
    <property type="component" value="Unassembled WGS sequence"/>
</dbReference>
<dbReference type="Gene3D" id="1.25.40.10">
    <property type="entry name" value="Tetratricopeptide repeat domain"/>
    <property type="match status" value="4"/>
</dbReference>
<accession>A0A6A3AVK3</accession>
<feature type="repeat" description="PPR" evidence="3">
    <location>
        <begin position="278"/>
        <end position="312"/>
    </location>
</feature>
<keyword evidence="5" id="KW-1185">Reference proteome</keyword>
<dbReference type="PANTHER" id="PTHR46128">
    <property type="entry name" value="MITOCHONDRIAL GROUP I INTRON SPLICING FACTOR CCM1"/>
    <property type="match status" value="1"/>
</dbReference>